<dbReference type="GO" id="GO:0007264">
    <property type="term" value="P:small GTPase-mediated signal transduction"/>
    <property type="evidence" value="ECO:0007669"/>
    <property type="project" value="InterPro"/>
</dbReference>
<dbReference type="InterPro" id="IPR005225">
    <property type="entry name" value="Small_GTP-bd"/>
</dbReference>
<keyword evidence="4" id="KW-1185">Reference proteome</keyword>
<evidence type="ECO:0000313" key="3">
    <source>
        <dbReference type="Ensembl" id="ENSHHUP00000006277.1"/>
    </source>
</evidence>
<dbReference type="SMART" id="SM00175">
    <property type="entry name" value="RAB"/>
    <property type="match status" value="1"/>
</dbReference>
<name>A0A4W5JRJ8_9TELE</name>
<dbReference type="PANTHER" id="PTHR24072">
    <property type="entry name" value="RHO FAMILY GTPASE"/>
    <property type="match status" value="1"/>
</dbReference>
<dbReference type="GeneTree" id="ENSGT00940000158903"/>
<sequence length="199" mass="22533">MPQNVSGVSSGHTRRREELKVVIVGDGGCGKTSLLMVYTKKDFLEKYIPSVFEKCVTKVRYRGDEFRLNLYNTAGKVLYTHAFESTSALTPDNVLIKVLDSPEVHHFCHGLTIILVGCKTDLRKDKALARKLWSSGQNPITYIQGEETKRKIKAELYLECSAKYKENVEDIFREATKRALAATKKSRKAKRRNGFCALL</sequence>
<dbReference type="PROSITE" id="PS51420">
    <property type="entry name" value="RHO"/>
    <property type="match status" value="1"/>
</dbReference>
<dbReference type="InterPro" id="IPR027417">
    <property type="entry name" value="P-loop_NTPase"/>
</dbReference>
<dbReference type="AlphaFoldDB" id="A0A4W5JRJ8"/>
<dbReference type="GO" id="GO:0003924">
    <property type="term" value="F:GTPase activity"/>
    <property type="evidence" value="ECO:0007669"/>
    <property type="project" value="InterPro"/>
</dbReference>
<dbReference type="Ensembl" id="ENSHHUT00000006463.1">
    <property type="protein sequence ID" value="ENSHHUP00000006277.1"/>
    <property type="gene ID" value="ENSHHUG00000003872.1"/>
</dbReference>
<dbReference type="GO" id="GO:0005525">
    <property type="term" value="F:GTP binding"/>
    <property type="evidence" value="ECO:0007669"/>
    <property type="project" value="UniProtKB-KW"/>
</dbReference>
<keyword evidence="1" id="KW-0547">Nucleotide-binding</keyword>
<evidence type="ECO:0000256" key="2">
    <source>
        <dbReference type="ARBA" id="ARBA00023134"/>
    </source>
</evidence>
<reference evidence="3" key="3">
    <citation type="submission" date="2025-09" db="UniProtKB">
        <authorList>
            <consortium name="Ensembl"/>
        </authorList>
    </citation>
    <scope>IDENTIFICATION</scope>
</reference>
<dbReference type="NCBIfam" id="TIGR00231">
    <property type="entry name" value="small_GTP"/>
    <property type="match status" value="1"/>
</dbReference>
<dbReference type="InterPro" id="IPR001806">
    <property type="entry name" value="Small_GTPase"/>
</dbReference>
<keyword evidence="2" id="KW-0342">GTP-binding</keyword>
<dbReference type="PROSITE" id="PS51419">
    <property type="entry name" value="RAB"/>
    <property type="match status" value="1"/>
</dbReference>
<dbReference type="InterPro" id="IPR003578">
    <property type="entry name" value="Small_GTPase_Rho"/>
</dbReference>
<evidence type="ECO:0000256" key="1">
    <source>
        <dbReference type="ARBA" id="ARBA00022741"/>
    </source>
</evidence>
<dbReference type="Pfam" id="PF00071">
    <property type="entry name" value="Ras"/>
    <property type="match status" value="1"/>
</dbReference>
<dbReference type="SMART" id="SM00174">
    <property type="entry name" value="RHO"/>
    <property type="match status" value="1"/>
</dbReference>
<reference evidence="3" key="2">
    <citation type="submission" date="2025-08" db="UniProtKB">
        <authorList>
            <consortium name="Ensembl"/>
        </authorList>
    </citation>
    <scope>IDENTIFICATION</scope>
</reference>
<dbReference type="Proteomes" id="UP000314982">
    <property type="component" value="Unassembled WGS sequence"/>
</dbReference>
<dbReference type="PRINTS" id="PR00449">
    <property type="entry name" value="RASTRNSFRMNG"/>
</dbReference>
<dbReference type="STRING" id="62062.ENSHHUP00000006277"/>
<organism evidence="3 4">
    <name type="scientific">Hucho hucho</name>
    <name type="common">huchen</name>
    <dbReference type="NCBI Taxonomy" id="62062"/>
    <lineage>
        <taxon>Eukaryota</taxon>
        <taxon>Metazoa</taxon>
        <taxon>Chordata</taxon>
        <taxon>Craniata</taxon>
        <taxon>Vertebrata</taxon>
        <taxon>Euteleostomi</taxon>
        <taxon>Actinopterygii</taxon>
        <taxon>Neopterygii</taxon>
        <taxon>Teleostei</taxon>
        <taxon>Protacanthopterygii</taxon>
        <taxon>Salmoniformes</taxon>
        <taxon>Salmonidae</taxon>
        <taxon>Salmoninae</taxon>
        <taxon>Hucho</taxon>
    </lineage>
</organism>
<dbReference type="Gene3D" id="3.40.50.300">
    <property type="entry name" value="P-loop containing nucleotide triphosphate hydrolases"/>
    <property type="match status" value="1"/>
</dbReference>
<dbReference type="SUPFAM" id="SSF52540">
    <property type="entry name" value="P-loop containing nucleoside triphosphate hydrolases"/>
    <property type="match status" value="1"/>
</dbReference>
<protein>
    <submittedName>
        <fullName evidence="3">Ras homolog family member F, filopodia associated</fullName>
    </submittedName>
</protein>
<dbReference type="SMART" id="SM00173">
    <property type="entry name" value="RAS"/>
    <property type="match status" value="1"/>
</dbReference>
<evidence type="ECO:0000313" key="4">
    <source>
        <dbReference type="Proteomes" id="UP000314982"/>
    </source>
</evidence>
<reference evidence="4" key="1">
    <citation type="submission" date="2018-06" db="EMBL/GenBank/DDBJ databases">
        <title>Genome assembly of Danube salmon.</title>
        <authorList>
            <person name="Macqueen D.J."/>
            <person name="Gundappa M.K."/>
        </authorList>
    </citation>
    <scope>NUCLEOTIDE SEQUENCE [LARGE SCALE GENOMIC DNA]</scope>
</reference>
<accession>A0A4W5JRJ8</accession>
<proteinExistence type="predicted"/>